<dbReference type="GO" id="GO:0009247">
    <property type="term" value="P:glycolipid biosynthetic process"/>
    <property type="evidence" value="ECO:0007669"/>
    <property type="project" value="TreeGrafter"/>
</dbReference>
<dbReference type="CAZy" id="GT2">
    <property type="family name" value="Glycosyltransferase Family 2"/>
</dbReference>
<dbReference type="Proteomes" id="UP000001208">
    <property type="component" value="Chromosome"/>
</dbReference>
<dbReference type="InterPro" id="IPR001173">
    <property type="entry name" value="Glyco_trans_2-like"/>
</dbReference>
<evidence type="ECO:0000256" key="2">
    <source>
        <dbReference type="ARBA" id="ARBA00022676"/>
    </source>
</evidence>
<dbReference type="Pfam" id="PF00535">
    <property type="entry name" value="Glycos_transf_2"/>
    <property type="match status" value="1"/>
</dbReference>
<dbReference type="PANTHER" id="PTHR43398:SF1">
    <property type="entry name" value="DOLICHOL-PHOSPHATE MANNOSYLTRANSFERASE SUBUNIT 1"/>
    <property type="match status" value="1"/>
</dbReference>
<dbReference type="KEGG" id="cts:Ctha_1411"/>
<dbReference type="GO" id="GO:0004582">
    <property type="term" value="F:dolichyl-phosphate beta-D-mannosyltransferase activity"/>
    <property type="evidence" value="ECO:0007669"/>
    <property type="project" value="UniProtKB-EC"/>
</dbReference>
<dbReference type="FunFam" id="3.90.550.10:FF:000122">
    <property type="entry name" value="Dolichol-phosphate mannosyltransferase subunit 1"/>
    <property type="match status" value="1"/>
</dbReference>
<proteinExistence type="inferred from homology"/>
<dbReference type="STRING" id="517418.Ctha_1411"/>
<gene>
    <name evidence="5" type="ordered locus">Ctha_1411</name>
</gene>
<evidence type="ECO:0000256" key="3">
    <source>
        <dbReference type="ARBA" id="ARBA00022679"/>
    </source>
</evidence>
<accession>B3QRS1</accession>
<reference evidence="5 6" key="1">
    <citation type="submission" date="2008-06" db="EMBL/GenBank/DDBJ databases">
        <title>Complete sequence of Chloroherpeton thalassium ATCC 35110.</title>
        <authorList>
            <consortium name="US DOE Joint Genome Institute"/>
            <person name="Lucas S."/>
            <person name="Copeland A."/>
            <person name="Lapidus A."/>
            <person name="Glavina del Rio T."/>
            <person name="Dalin E."/>
            <person name="Tice H."/>
            <person name="Bruce D."/>
            <person name="Goodwin L."/>
            <person name="Pitluck S."/>
            <person name="Schmutz J."/>
            <person name="Larimer F."/>
            <person name="Land M."/>
            <person name="Hauser L."/>
            <person name="Kyrpides N."/>
            <person name="Mikhailova N."/>
            <person name="Liu Z."/>
            <person name="Li T."/>
            <person name="Zhao F."/>
            <person name="Overmann J."/>
            <person name="Bryant D.A."/>
            <person name="Richardson P."/>
        </authorList>
    </citation>
    <scope>NUCLEOTIDE SEQUENCE [LARGE SCALE GENOMIC DNA]</scope>
    <source>
        <strain evidence="6">ATCC 35110 / GB-78</strain>
    </source>
</reference>
<dbReference type="OrthoDB" id="9810303at2"/>
<evidence type="ECO:0000256" key="1">
    <source>
        <dbReference type="ARBA" id="ARBA00006739"/>
    </source>
</evidence>
<comment type="similarity">
    <text evidence="1">Belongs to the glycosyltransferase 2 family.</text>
</comment>
<name>B3QRS1_CHLT3</name>
<dbReference type="Gene3D" id="3.90.550.10">
    <property type="entry name" value="Spore Coat Polysaccharide Biosynthesis Protein SpsA, Chain A"/>
    <property type="match status" value="1"/>
</dbReference>
<dbReference type="InterPro" id="IPR029044">
    <property type="entry name" value="Nucleotide-diphossugar_trans"/>
</dbReference>
<dbReference type="CDD" id="cd06442">
    <property type="entry name" value="DPM1_like"/>
    <property type="match status" value="1"/>
</dbReference>
<dbReference type="EC" id="2.4.1.83" evidence="5"/>
<evidence type="ECO:0000259" key="4">
    <source>
        <dbReference type="Pfam" id="PF00535"/>
    </source>
</evidence>
<dbReference type="PANTHER" id="PTHR43398">
    <property type="entry name" value="DOLICHOL-PHOSPHATE MANNOSYLTRANSFERASE SUBUNIT 1"/>
    <property type="match status" value="1"/>
</dbReference>
<dbReference type="EMBL" id="CP001100">
    <property type="protein sequence ID" value="ACF13874.1"/>
    <property type="molecule type" value="Genomic_DNA"/>
</dbReference>
<keyword evidence="2 5" id="KW-0328">Glycosyltransferase</keyword>
<feature type="domain" description="Glycosyltransferase 2-like" evidence="4">
    <location>
        <begin position="29"/>
        <end position="195"/>
    </location>
</feature>
<organism evidence="5 6">
    <name type="scientific">Chloroherpeton thalassium (strain ATCC 35110 / GB-78)</name>
    <dbReference type="NCBI Taxonomy" id="517418"/>
    <lineage>
        <taxon>Bacteria</taxon>
        <taxon>Pseudomonadati</taxon>
        <taxon>Chlorobiota</taxon>
        <taxon>Chlorobiia</taxon>
        <taxon>Chlorobiales</taxon>
        <taxon>Chloroherpetonaceae</taxon>
        <taxon>Chloroherpeton</taxon>
    </lineage>
</organism>
<sequence>MGKAALKHTNLIGTLESAKQEIPNGKTLVIIPTYNESENINTVIDVVMGLSIEDLDILVVDDNSPDGTGETVKKIAVKNNHLKLIQREGKLGLGTAYVRGFQYAIEHKYDYIMEMDADLSHDPTMIPFFLKAMHDADLVIGSRYMGGEVANVVNWPLRRLVLSKGASIYTRMVTGLPVYDTTAGFKCFRRKVLEAINLDDIHSGGYSFQIEVNFKVWRKGFRIKEIPIVFVDRTVGKSKMSRRIIWEAILMVWRLRLKQLFGKL</sequence>
<protein>
    <submittedName>
        <fullName evidence="5">Dolichyl-phosphate beta-D-mannosyltransferase</fullName>
        <ecNumber evidence="5">2.4.1.83</ecNumber>
    </submittedName>
</protein>
<evidence type="ECO:0000313" key="6">
    <source>
        <dbReference type="Proteomes" id="UP000001208"/>
    </source>
</evidence>
<dbReference type="HOGENOM" id="CLU_033536_13_0_10"/>
<dbReference type="eggNOG" id="COG0463">
    <property type="taxonomic scope" value="Bacteria"/>
</dbReference>
<dbReference type="SUPFAM" id="SSF53448">
    <property type="entry name" value="Nucleotide-diphospho-sugar transferases"/>
    <property type="match status" value="1"/>
</dbReference>
<dbReference type="GO" id="GO:0016020">
    <property type="term" value="C:membrane"/>
    <property type="evidence" value="ECO:0007669"/>
    <property type="project" value="GOC"/>
</dbReference>
<evidence type="ECO:0000313" key="5">
    <source>
        <dbReference type="EMBL" id="ACF13874.1"/>
    </source>
</evidence>
<keyword evidence="6" id="KW-1185">Reference proteome</keyword>
<dbReference type="RefSeq" id="WP_012499958.1">
    <property type="nucleotide sequence ID" value="NC_011026.1"/>
</dbReference>
<dbReference type="InterPro" id="IPR039528">
    <property type="entry name" value="DPM1-like"/>
</dbReference>
<dbReference type="AlphaFoldDB" id="B3QRS1"/>
<keyword evidence="3 5" id="KW-0808">Transferase</keyword>